<reference evidence="1" key="1">
    <citation type="submission" date="2023-06" db="EMBL/GenBank/DDBJ databases">
        <authorList>
            <person name="DeJong R.J."/>
            <person name="Yoon E."/>
            <person name="Radersma M."/>
            <person name="Veenstra M."/>
            <person name="Churu J."/>
            <person name="Moleakunnel K."/>
            <person name="Weaver G."/>
            <person name="Hill E."/>
            <person name="Janvier A."/>
            <person name="Harlow L."/>
            <person name="Kramer C."/>
            <person name="Seinen K."/>
            <person name="Chen A."/>
            <person name="Minasian M."/>
            <person name="Doorn S."/>
            <person name="Dole C."/>
            <person name="Ramsey F."/>
            <person name="Nieze J."/>
            <person name="Baker A."/>
            <person name="Swierenga S."/>
            <person name="White A."/>
            <person name="Howland A."/>
            <person name="Ko C."/>
            <person name="Russell D.A."/>
            <person name="Jacobs-Sera D."/>
            <person name="Hatfull G.F."/>
        </authorList>
    </citation>
    <scope>NUCLEOTIDE SEQUENCE</scope>
</reference>
<protein>
    <submittedName>
        <fullName evidence="1">Uncharacterized protein</fullName>
    </submittedName>
</protein>
<evidence type="ECO:0000313" key="2">
    <source>
        <dbReference type="Proteomes" id="UP001654496"/>
    </source>
</evidence>
<proteinExistence type="predicted"/>
<evidence type="ECO:0000313" key="1">
    <source>
        <dbReference type="EMBL" id="WKW85535.1"/>
    </source>
</evidence>
<keyword evidence="2" id="KW-1185">Reference proteome</keyword>
<name>A0ACD4UHI4_9CAUD</name>
<dbReference type="Proteomes" id="UP001654496">
    <property type="component" value="Segment"/>
</dbReference>
<sequence length="41" mass="4442">MTDSALTLAGVALLGTGAGWILRGWADNISFYKDKRDRGDE</sequence>
<organism evidence="1 2">
    <name type="scientific">Rhodococcus phage Reynauld</name>
    <dbReference type="NCBI Taxonomy" id="3062845"/>
    <lineage>
        <taxon>Viruses</taxon>
        <taxon>Duplodnaviria</taxon>
        <taxon>Heunggongvirae</taxon>
        <taxon>Uroviricota</taxon>
        <taxon>Caudoviricetes</taxon>
        <taxon>Caudoviricetes incertae sedis</taxon>
        <taxon>Reynauldvirus</taxon>
        <taxon>Reynauldvirus reynauld</taxon>
    </lineage>
</organism>
<gene>
    <name evidence="1" type="primary">83</name>
    <name evidence="1" type="ORF">SEA_REYNAULD_83</name>
</gene>
<dbReference type="EMBL" id="OR159659">
    <property type="protein sequence ID" value="WKW85535.1"/>
    <property type="molecule type" value="Genomic_DNA"/>
</dbReference>
<accession>A0ACD4UHI4</accession>